<dbReference type="CDD" id="cd07185">
    <property type="entry name" value="OmpA_C-like"/>
    <property type="match status" value="1"/>
</dbReference>
<organism evidence="9 11">
    <name type="scientific">Moraxella ovis</name>
    <dbReference type="NCBI Taxonomy" id="29433"/>
    <lineage>
        <taxon>Bacteria</taxon>
        <taxon>Pseudomonadati</taxon>
        <taxon>Pseudomonadota</taxon>
        <taxon>Gammaproteobacteria</taxon>
        <taxon>Moraxellales</taxon>
        <taxon>Moraxellaceae</taxon>
        <taxon>Moraxella</taxon>
    </lineage>
</organism>
<evidence type="ECO:0000259" key="7">
    <source>
        <dbReference type="PROSITE" id="PS51123"/>
    </source>
</evidence>
<feature type="domain" description="OmpA-like" evidence="7">
    <location>
        <begin position="145"/>
        <end position="277"/>
    </location>
</feature>
<evidence type="ECO:0000313" key="9">
    <source>
        <dbReference type="EMBL" id="STY87478.1"/>
    </source>
</evidence>
<evidence type="ECO:0000256" key="2">
    <source>
        <dbReference type="ARBA" id="ARBA00022729"/>
    </source>
</evidence>
<dbReference type="PRINTS" id="PR01022">
    <property type="entry name" value="OUTRMMBRANEA"/>
</dbReference>
<comment type="subcellular location">
    <subcellularLocation>
        <location evidence="1">Cell outer membrane</location>
    </subcellularLocation>
</comment>
<dbReference type="SUPFAM" id="SSF103088">
    <property type="entry name" value="OmpA-like"/>
    <property type="match status" value="1"/>
</dbReference>
<dbReference type="InterPro" id="IPR006665">
    <property type="entry name" value="OmpA-like"/>
</dbReference>
<keyword evidence="2 6" id="KW-0732">Signal</keyword>
<evidence type="ECO:0000313" key="11">
    <source>
        <dbReference type="Proteomes" id="UP000255102"/>
    </source>
</evidence>
<reference evidence="8 10" key="1">
    <citation type="submission" date="2015-04" db="EMBL/GenBank/DDBJ databases">
        <authorList>
            <person name="Calcutt M.J."/>
            <person name="Foecking M.F."/>
        </authorList>
    </citation>
    <scope>NUCLEOTIDE SEQUENCE [LARGE SCALE GENOMIC DNA]</scope>
    <source>
        <strain evidence="8 10">199/55</strain>
    </source>
</reference>
<dbReference type="PRINTS" id="PR01021">
    <property type="entry name" value="OMPADOMAIN"/>
</dbReference>
<dbReference type="GO" id="GO:0009279">
    <property type="term" value="C:cell outer membrane"/>
    <property type="evidence" value="ECO:0007669"/>
    <property type="project" value="UniProtKB-SubCell"/>
</dbReference>
<reference evidence="9 11" key="2">
    <citation type="submission" date="2018-06" db="EMBL/GenBank/DDBJ databases">
        <authorList>
            <consortium name="Pathogen Informatics"/>
            <person name="Doyle S."/>
        </authorList>
    </citation>
    <scope>NUCLEOTIDE SEQUENCE [LARGE SCALE GENOMIC DNA]</scope>
    <source>
        <strain evidence="9 11">NCTC11227</strain>
    </source>
</reference>
<protein>
    <submittedName>
        <fullName evidence="9">Outer membrane protein II</fullName>
    </submittedName>
</protein>
<evidence type="ECO:0000256" key="5">
    <source>
        <dbReference type="PROSITE-ProRule" id="PRU00473"/>
    </source>
</evidence>
<dbReference type="EMBL" id="CP011158">
    <property type="protein sequence ID" value="ANB92490.1"/>
    <property type="molecule type" value="Genomic_DNA"/>
</dbReference>
<dbReference type="PANTHER" id="PTHR30329:SF21">
    <property type="entry name" value="LIPOPROTEIN YIAD-RELATED"/>
    <property type="match status" value="1"/>
</dbReference>
<dbReference type="PROSITE" id="PS51123">
    <property type="entry name" value="OMPA_2"/>
    <property type="match status" value="1"/>
</dbReference>
<dbReference type="STRING" id="29433.MOVS_07105"/>
<dbReference type="RefSeq" id="WP_063515007.1">
    <property type="nucleotide sequence ID" value="NZ_CP011158.1"/>
</dbReference>
<accession>A0A378PLY7</accession>
<keyword evidence="10" id="KW-1185">Reference proteome</keyword>
<name>A0A378PLY7_9GAMM</name>
<gene>
    <name evidence="9" type="primary">ompA_3</name>
    <name evidence="8" type="ORF">MOVS_07105</name>
    <name evidence="9" type="ORF">NCTC11227_01489</name>
</gene>
<evidence type="ECO:0000313" key="8">
    <source>
        <dbReference type="EMBL" id="ANB92490.1"/>
    </source>
</evidence>
<evidence type="ECO:0000256" key="1">
    <source>
        <dbReference type="ARBA" id="ARBA00004442"/>
    </source>
</evidence>
<dbReference type="KEGG" id="moi:MOVS_07105"/>
<dbReference type="InterPro" id="IPR037873">
    <property type="entry name" value="BamE-like"/>
</dbReference>
<dbReference type="AlphaFoldDB" id="A0A378PLY7"/>
<dbReference type="Proteomes" id="UP000076765">
    <property type="component" value="Chromosome"/>
</dbReference>
<evidence type="ECO:0000256" key="3">
    <source>
        <dbReference type="ARBA" id="ARBA00023136"/>
    </source>
</evidence>
<keyword evidence="4" id="KW-0998">Cell outer membrane</keyword>
<dbReference type="InterPro" id="IPR036737">
    <property type="entry name" value="OmpA-like_sf"/>
</dbReference>
<dbReference type="InterPro" id="IPR050330">
    <property type="entry name" value="Bact_OuterMem_StrucFunc"/>
</dbReference>
<dbReference type="Proteomes" id="UP000255102">
    <property type="component" value="Unassembled WGS sequence"/>
</dbReference>
<dbReference type="InterPro" id="IPR002368">
    <property type="entry name" value="OmpA"/>
</dbReference>
<sequence length="283" mass="31667">MKLIKALVLATTLIGTGASAAYITPAPDDIEFPDFDSKSYLKQVPHYEVNHVARLAVGMDKDSIRQLLSHPQFNEGVIFNKSWNYVLDIRKPHTQEYVRCQLRVDFDKKNSTAMYWKGEPGCFELQDQPVAAAPVVIPVAAPVQIANERINLEADALFKFDKWKLEDMLPAGRAKLDELAVKLLEWEARGDSRVMITGHTDRYGDDMYNMNLSMLRAQTVRQYLISKGIAARTLTATGAGKTQPLPNVVCDINAPKATQVQCLQPNRRVEVDVAVFANVPPQQ</sequence>
<dbReference type="Gene3D" id="3.30.1450.10">
    <property type="match status" value="1"/>
</dbReference>
<feature type="signal peptide" evidence="6">
    <location>
        <begin position="1"/>
        <end position="20"/>
    </location>
</feature>
<dbReference type="InterPro" id="IPR006664">
    <property type="entry name" value="OMP_bac"/>
</dbReference>
<dbReference type="GO" id="GO:0015288">
    <property type="term" value="F:porin activity"/>
    <property type="evidence" value="ECO:0007669"/>
    <property type="project" value="InterPro"/>
</dbReference>
<keyword evidence="3 5" id="KW-0472">Membrane</keyword>
<dbReference type="Gene3D" id="3.30.1330.60">
    <property type="entry name" value="OmpA-like domain"/>
    <property type="match status" value="1"/>
</dbReference>
<evidence type="ECO:0000256" key="4">
    <source>
        <dbReference type="ARBA" id="ARBA00023237"/>
    </source>
</evidence>
<proteinExistence type="predicted"/>
<evidence type="ECO:0000256" key="6">
    <source>
        <dbReference type="SAM" id="SignalP"/>
    </source>
</evidence>
<dbReference type="EMBL" id="UGPW01000001">
    <property type="protein sequence ID" value="STY87478.1"/>
    <property type="molecule type" value="Genomic_DNA"/>
</dbReference>
<feature type="chain" id="PRO_5016764604" evidence="6">
    <location>
        <begin position="21"/>
        <end position="283"/>
    </location>
</feature>
<dbReference type="Pfam" id="PF00691">
    <property type="entry name" value="OmpA"/>
    <property type="match status" value="1"/>
</dbReference>
<dbReference type="PANTHER" id="PTHR30329">
    <property type="entry name" value="STATOR ELEMENT OF FLAGELLAR MOTOR COMPLEX"/>
    <property type="match status" value="1"/>
</dbReference>
<dbReference type="InterPro" id="IPR007450">
    <property type="entry name" value="BamE_dom"/>
</dbReference>
<dbReference type="Pfam" id="PF04355">
    <property type="entry name" value="BamE"/>
    <property type="match status" value="1"/>
</dbReference>
<evidence type="ECO:0000313" key="10">
    <source>
        <dbReference type="Proteomes" id="UP000076765"/>
    </source>
</evidence>